<dbReference type="FunFam" id="3.30.70.100:FF:000001">
    <property type="entry name" value="ATPase copper transporting beta"/>
    <property type="match status" value="1"/>
</dbReference>
<dbReference type="PROSITE" id="PS50846">
    <property type="entry name" value="HMA_2"/>
    <property type="match status" value="1"/>
</dbReference>
<dbReference type="CDD" id="cd00371">
    <property type="entry name" value="HMA"/>
    <property type="match status" value="1"/>
</dbReference>
<dbReference type="RefSeq" id="WP_229686461.1">
    <property type="nucleotide sequence ID" value="NZ_BMMK01000015.1"/>
</dbReference>
<sequence length="75" mass="7873">MSGITTHTFDVEGMHCGSCGLLIDDTLEDLPGVHSTQTSVKQGHSVVEIDTTACTPDEVIAAIAEAGYTARLQEP</sequence>
<proteinExistence type="predicted"/>
<dbReference type="SUPFAM" id="SSF55008">
    <property type="entry name" value="HMA, heavy metal-associated domain"/>
    <property type="match status" value="1"/>
</dbReference>
<keyword evidence="1" id="KW-0479">Metal-binding</keyword>
<dbReference type="Proteomes" id="UP000637578">
    <property type="component" value="Unassembled WGS sequence"/>
</dbReference>
<dbReference type="GO" id="GO:0046872">
    <property type="term" value="F:metal ion binding"/>
    <property type="evidence" value="ECO:0007669"/>
    <property type="project" value="UniProtKB-KW"/>
</dbReference>
<protein>
    <recommendedName>
        <fullName evidence="2">HMA domain-containing protein</fullName>
    </recommendedName>
</protein>
<dbReference type="InterPro" id="IPR006121">
    <property type="entry name" value="HMA_dom"/>
</dbReference>
<evidence type="ECO:0000313" key="3">
    <source>
        <dbReference type="EMBL" id="GGM60511.1"/>
    </source>
</evidence>
<evidence type="ECO:0000259" key="2">
    <source>
        <dbReference type="PROSITE" id="PS50846"/>
    </source>
</evidence>
<dbReference type="InterPro" id="IPR036163">
    <property type="entry name" value="HMA_dom_sf"/>
</dbReference>
<reference evidence="3" key="1">
    <citation type="journal article" date="2014" name="Int. J. Syst. Evol. Microbiol.">
        <title>Complete genome sequence of Corynebacterium casei LMG S-19264T (=DSM 44701T), isolated from a smear-ripened cheese.</title>
        <authorList>
            <consortium name="US DOE Joint Genome Institute (JGI-PGF)"/>
            <person name="Walter F."/>
            <person name="Albersmeier A."/>
            <person name="Kalinowski J."/>
            <person name="Ruckert C."/>
        </authorList>
    </citation>
    <scope>NUCLEOTIDE SEQUENCE</scope>
    <source>
        <strain evidence="3">CGMCC 4.5737</strain>
    </source>
</reference>
<organism evidence="3 4">
    <name type="scientific">Longimycelium tulufanense</name>
    <dbReference type="NCBI Taxonomy" id="907463"/>
    <lineage>
        <taxon>Bacteria</taxon>
        <taxon>Bacillati</taxon>
        <taxon>Actinomycetota</taxon>
        <taxon>Actinomycetes</taxon>
        <taxon>Pseudonocardiales</taxon>
        <taxon>Pseudonocardiaceae</taxon>
        <taxon>Longimycelium</taxon>
    </lineage>
</organism>
<keyword evidence="4" id="KW-1185">Reference proteome</keyword>
<comment type="caution">
    <text evidence="3">The sequence shown here is derived from an EMBL/GenBank/DDBJ whole genome shotgun (WGS) entry which is preliminary data.</text>
</comment>
<reference evidence="3" key="2">
    <citation type="submission" date="2020-09" db="EMBL/GenBank/DDBJ databases">
        <authorList>
            <person name="Sun Q."/>
            <person name="Zhou Y."/>
        </authorList>
    </citation>
    <scope>NUCLEOTIDE SEQUENCE</scope>
    <source>
        <strain evidence="3">CGMCC 4.5737</strain>
    </source>
</reference>
<gene>
    <name evidence="3" type="ORF">GCM10012275_34520</name>
</gene>
<dbReference type="EMBL" id="BMMK01000015">
    <property type="protein sequence ID" value="GGM60511.1"/>
    <property type="molecule type" value="Genomic_DNA"/>
</dbReference>
<evidence type="ECO:0000256" key="1">
    <source>
        <dbReference type="ARBA" id="ARBA00022723"/>
    </source>
</evidence>
<dbReference type="AlphaFoldDB" id="A0A8J3C9K7"/>
<feature type="domain" description="HMA" evidence="2">
    <location>
        <begin position="5"/>
        <end position="71"/>
    </location>
</feature>
<dbReference type="Pfam" id="PF00403">
    <property type="entry name" value="HMA"/>
    <property type="match status" value="1"/>
</dbReference>
<name>A0A8J3C9K7_9PSEU</name>
<evidence type="ECO:0000313" key="4">
    <source>
        <dbReference type="Proteomes" id="UP000637578"/>
    </source>
</evidence>
<dbReference type="Gene3D" id="3.30.70.100">
    <property type="match status" value="1"/>
</dbReference>
<accession>A0A8J3C9K7</accession>